<dbReference type="Gene3D" id="1.10.238.10">
    <property type="entry name" value="EF-hand"/>
    <property type="match status" value="2"/>
</dbReference>
<dbReference type="GO" id="GO:0005509">
    <property type="term" value="F:calcium ion binding"/>
    <property type="evidence" value="ECO:0007669"/>
    <property type="project" value="InterPro"/>
</dbReference>
<dbReference type="InterPro" id="IPR011992">
    <property type="entry name" value="EF-hand-dom_pair"/>
</dbReference>
<dbReference type="SMART" id="SM00054">
    <property type="entry name" value="EFh"/>
    <property type="match status" value="3"/>
</dbReference>
<sequence>MPRLFGHKHLLQSILEELEPVSPFVPMFPQPSSSSPSTITNQLTPHTNSTAAREEALKQLLSDFDSDKDGKLTPYELKLVSESFAIPFMEDLFKMVDKDGSGSLDITEVKSLFSMLGLSSEDEELRKIFEHLDVNNDGTLDDTEFFGLVKYLMRRE</sequence>
<dbReference type="PANTHER" id="PTHR45942">
    <property type="entry name" value="PROTEIN PHOSPATASE 3 REGULATORY SUBUNIT B ALPHA ISOFORM TYPE 1"/>
    <property type="match status" value="1"/>
</dbReference>
<evidence type="ECO:0000313" key="5">
    <source>
        <dbReference type="EMBL" id="VDK76309.1"/>
    </source>
</evidence>
<feature type="domain" description="EF-hand" evidence="4">
    <location>
        <begin position="120"/>
        <end position="155"/>
    </location>
</feature>
<evidence type="ECO:0000256" key="1">
    <source>
        <dbReference type="ARBA" id="ARBA00022723"/>
    </source>
</evidence>
<dbReference type="AlphaFoldDB" id="A0A3P6SZN5"/>
<dbReference type="OrthoDB" id="26525at2759"/>
<keyword evidence="2" id="KW-0677">Repeat</keyword>
<dbReference type="PROSITE" id="PS50222">
    <property type="entry name" value="EF_HAND_2"/>
    <property type="match status" value="2"/>
</dbReference>
<keyword evidence="3" id="KW-0106">Calcium</keyword>
<dbReference type="PROSITE" id="PS00018">
    <property type="entry name" value="EF_HAND_1"/>
    <property type="match status" value="2"/>
</dbReference>
<organism evidence="5 6">
    <name type="scientific">Dibothriocephalus latus</name>
    <name type="common">Fish tapeworm</name>
    <name type="synonym">Diphyllobothrium latum</name>
    <dbReference type="NCBI Taxonomy" id="60516"/>
    <lineage>
        <taxon>Eukaryota</taxon>
        <taxon>Metazoa</taxon>
        <taxon>Spiralia</taxon>
        <taxon>Lophotrochozoa</taxon>
        <taxon>Platyhelminthes</taxon>
        <taxon>Cestoda</taxon>
        <taxon>Eucestoda</taxon>
        <taxon>Diphyllobothriidea</taxon>
        <taxon>Diphyllobothriidae</taxon>
        <taxon>Dibothriocephalus</taxon>
    </lineage>
</organism>
<keyword evidence="1" id="KW-0479">Metal-binding</keyword>
<evidence type="ECO:0000313" key="6">
    <source>
        <dbReference type="Proteomes" id="UP000281553"/>
    </source>
</evidence>
<dbReference type="Pfam" id="PF13202">
    <property type="entry name" value="EF-hand_5"/>
    <property type="match status" value="1"/>
</dbReference>
<evidence type="ECO:0000256" key="2">
    <source>
        <dbReference type="ARBA" id="ARBA00022737"/>
    </source>
</evidence>
<gene>
    <name evidence="5" type="ORF">DILT_LOCUS2739</name>
</gene>
<evidence type="ECO:0000259" key="4">
    <source>
        <dbReference type="PROSITE" id="PS50222"/>
    </source>
</evidence>
<proteinExistence type="predicted"/>
<feature type="domain" description="EF-hand" evidence="4">
    <location>
        <begin position="84"/>
        <end position="119"/>
    </location>
</feature>
<accession>A0A3P6SZN5</accession>
<keyword evidence="6" id="KW-1185">Reference proteome</keyword>
<dbReference type="EMBL" id="UYRU01042557">
    <property type="protein sequence ID" value="VDK76309.1"/>
    <property type="molecule type" value="Genomic_DNA"/>
</dbReference>
<name>A0A3P6SZN5_DIBLA</name>
<protein>
    <recommendedName>
        <fullName evidence="4">EF-hand domain-containing protein</fullName>
    </recommendedName>
</protein>
<dbReference type="Proteomes" id="UP000281553">
    <property type="component" value="Unassembled WGS sequence"/>
</dbReference>
<reference evidence="5 6" key="1">
    <citation type="submission" date="2018-11" db="EMBL/GenBank/DDBJ databases">
        <authorList>
            <consortium name="Pathogen Informatics"/>
        </authorList>
    </citation>
    <scope>NUCLEOTIDE SEQUENCE [LARGE SCALE GENOMIC DNA]</scope>
</reference>
<evidence type="ECO:0000256" key="3">
    <source>
        <dbReference type="ARBA" id="ARBA00022837"/>
    </source>
</evidence>
<dbReference type="InterPro" id="IPR002048">
    <property type="entry name" value="EF_hand_dom"/>
</dbReference>
<dbReference type="InterPro" id="IPR018247">
    <property type="entry name" value="EF_Hand_1_Ca_BS"/>
</dbReference>
<dbReference type="CDD" id="cd00051">
    <property type="entry name" value="EFh"/>
    <property type="match status" value="2"/>
</dbReference>
<dbReference type="SUPFAM" id="SSF47473">
    <property type="entry name" value="EF-hand"/>
    <property type="match status" value="1"/>
</dbReference>
<dbReference type="Pfam" id="PF13499">
    <property type="entry name" value="EF-hand_7"/>
    <property type="match status" value="1"/>
</dbReference>